<dbReference type="RefSeq" id="WP_191039051.1">
    <property type="nucleotide sequence ID" value="NZ_JACXAA010000003.1"/>
</dbReference>
<evidence type="ECO:0000313" key="1">
    <source>
        <dbReference type="EMBL" id="MBD2753435.1"/>
    </source>
</evidence>
<proteinExistence type="predicted"/>
<accession>A0A927B111</accession>
<dbReference type="AlphaFoldDB" id="A0A927B111"/>
<keyword evidence="2" id="KW-1185">Reference proteome</keyword>
<name>A0A927B111_9BACT</name>
<gene>
    <name evidence="1" type="ORF">IC230_11080</name>
</gene>
<organism evidence="1 2">
    <name type="scientific">Spirosoma validum</name>
    <dbReference type="NCBI Taxonomy" id="2771355"/>
    <lineage>
        <taxon>Bacteria</taxon>
        <taxon>Pseudomonadati</taxon>
        <taxon>Bacteroidota</taxon>
        <taxon>Cytophagia</taxon>
        <taxon>Cytophagales</taxon>
        <taxon>Cytophagaceae</taxon>
        <taxon>Spirosoma</taxon>
    </lineage>
</organism>
<comment type="caution">
    <text evidence="1">The sequence shown here is derived from an EMBL/GenBank/DDBJ whole genome shotgun (WGS) entry which is preliminary data.</text>
</comment>
<reference evidence="1" key="1">
    <citation type="submission" date="2020-09" db="EMBL/GenBank/DDBJ databases">
        <authorList>
            <person name="Kim M.K."/>
        </authorList>
    </citation>
    <scope>NUCLEOTIDE SEQUENCE</scope>
    <source>
        <strain evidence="1">BT704</strain>
    </source>
</reference>
<dbReference type="EMBL" id="JACXAA010000003">
    <property type="protein sequence ID" value="MBD2753435.1"/>
    <property type="molecule type" value="Genomic_DNA"/>
</dbReference>
<dbReference type="Proteomes" id="UP000653797">
    <property type="component" value="Unassembled WGS sequence"/>
</dbReference>
<evidence type="ECO:0000313" key="2">
    <source>
        <dbReference type="Proteomes" id="UP000653797"/>
    </source>
</evidence>
<sequence length="240" mass="25737">MGLAAQFETIIERQLNVHAAWVPVTTPYKLGDYGLISDGVFQKLGNIKDEFNVSFTEGTGEDATLSFVSDNTIVVDTSAGAEVTVSPESDIKANITYKFQNDKSFLVKAPIINVSVIENVNQVAQQLKKVDAWRRVYKVVFQVYVAQNPLILSTVTGDTDVTIGGSGSALPQFNIGNASASFSLKTTKELGLNISGKTGVIALGLFKLSLIGGNVSFLGAEENDNVEPENLNEKSLADDI</sequence>
<protein>
    <submittedName>
        <fullName evidence="1">Uncharacterized protein</fullName>
    </submittedName>
</protein>